<dbReference type="SUPFAM" id="SSF50475">
    <property type="entry name" value="FMN-binding split barrel"/>
    <property type="match status" value="1"/>
</dbReference>
<keyword evidence="7" id="KW-0560">Oxidoreductase</keyword>
<protein>
    <recommendedName>
        <fullName evidence="4">pyridoxal 5'-phosphate synthase</fullName>
        <ecNumber evidence="4">1.4.3.5</ecNumber>
    </recommendedName>
</protein>
<comment type="cofactor">
    <cofactor evidence="1">
        <name>FMN</name>
        <dbReference type="ChEBI" id="CHEBI:58210"/>
    </cofactor>
</comment>
<evidence type="ECO:0000256" key="1">
    <source>
        <dbReference type="ARBA" id="ARBA00001917"/>
    </source>
</evidence>
<keyword evidence="10" id="KW-1185">Reference proteome</keyword>
<dbReference type="GO" id="GO:0008615">
    <property type="term" value="P:pyridoxine biosynthetic process"/>
    <property type="evidence" value="ECO:0007669"/>
    <property type="project" value="InterPro"/>
</dbReference>
<dbReference type="AlphaFoldDB" id="A0A8S1C4R9"/>
<evidence type="ECO:0000256" key="5">
    <source>
        <dbReference type="ARBA" id="ARBA00022630"/>
    </source>
</evidence>
<evidence type="ECO:0000256" key="3">
    <source>
        <dbReference type="ARBA" id="ARBA00005037"/>
    </source>
</evidence>
<dbReference type="InterPro" id="IPR012349">
    <property type="entry name" value="Split_barrel_FMN-bd"/>
</dbReference>
<evidence type="ECO:0000313" key="10">
    <source>
        <dbReference type="Proteomes" id="UP000494165"/>
    </source>
</evidence>
<dbReference type="EC" id="1.4.3.5" evidence="4"/>
<evidence type="ECO:0000256" key="8">
    <source>
        <dbReference type="SAM" id="MobiDB-lite"/>
    </source>
</evidence>
<evidence type="ECO:0000313" key="9">
    <source>
        <dbReference type="EMBL" id="CAB3365922.1"/>
    </source>
</evidence>
<dbReference type="Proteomes" id="UP000494165">
    <property type="component" value="Unassembled WGS sequence"/>
</dbReference>
<evidence type="ECO:0000256" key="7">
    <source>
        <dbReference type="ARBA" id="ARBA00023002"/>
    </source>
</evidence>
<dbReference type="InterPro" id="IPR000659">
    <property type="entry name" value="Pyridox_Oxase"/>
</dbReference>
<evidence type="ECO:0000256" key="6">
    <source>
        <dbReference type="ARBA" id="ARBA00022643"/>
    </source>
</evidence>
<reference evidence="9 10" key="1">
    <citation type="submission" date="2020-04" db="EMBL/GenBank/DDBJ databases">
        <authorList>
            <person name="Alioto T."/>
            <person name="Alioto T."/>
            <person name="Gomez Garrido J."/>
        </authorList>
    </citation>
    <scope>NUCLEOTIDE SEQUENCE [LARGE SCALE GENOMIC DNA]</scope>
</reference>
<proteinExistence type="predicted"/>
<gene>
    <name evidence="9" type="ORF">CLODIP_2_CD06570</name>
</gene>
<dbReference type="GO" id="GO:0010181">
    <property type="term" value="F:FMN binding"/>
    <property type="evidence" value="ECO:0007669"/>
    <property type="project" value="InterPro"/>
</dbReference>
<comment type="pathway">
    <text evidence="3">Cofactor metabolism; pyridoxal 5'-phosphate salvage; pyridoxal 5'-phosphate from pyridoxine 5'-phosphate: step 1/1.</text>
</comment>
<dbReference type="PANTHER" id="PTHR10851">
    <property type="entry name" value="PYRIDOXINE-5-PHOSPHATE OXIDASE"/>
    <property type="match status" value="1"/>
</dbReference>
<dbReference type="EMBL" id="CADEPI010000022">
    <property type="protein sequence ID" value="CAB3365922.1"/>
    <property type="molecule type" value="Genomic_DNA"/>
</dbReference>
<dbReference type="OrthoDB" id="303614at2759"/>
<name>A0A8S1C4R9_9INSE</name>
<dbReference type="Gene3D" id="2.30.110.10">
    <property type="entry name" value="Electron Transport, Fmn-binding Protein, Chain A"/>
    <property type="match status" value="1"/>
</dbReference>
<dbReference type="PANTHER" id="PTHR10851:SF4">
    <property type="entry name" value="PYRIDOXAL 5'-PHOSPHATE SYNTHASE"/>
    <property type="match status" value="1"/>
</dbReference>
<evidence type="ECO:0000256" key="4">
    <source>
        <dbReference type="ARBA" id="ARBA00012801"/>
    </source>
</evidence>
<sequence length="210" mass="24416">MRKLVDDGFIFMTDKRSKKSFDIELCPRVALTFLWMYASDSQGIDAQQVRVEGTITELPFQQHPEIFENEPLFCMLRANICRQGEYVEWSELKEAHDKIYKQCVEEGIPDKLKEPPNHYVLYKVEPEMMDFYLATNSTIGDRVVFRRTDQPHLIPDRALKTHSSGDEPNGHDGIDDLERTFKNGLKIVTGTEQGVTEKALKEWCHYHVYA</sequence>
<feature type="region of interest" description="Disordered" evidence="8">
    <location>
        <begin position="155"/>
        <end position="176"/>
    </location>
</feature>
<keyword evidence="6" id="KW-0288">FMN</keyword>
<evidence type="ECO:0000256" key="2">
    <source>
        <dbReference type="ARBA" id="ARBA00004738"/>
    </source>
</evidence>
<comment type="caution">
    <text evidence="9">The sequence shown here is derived from an EMBL/GenBank/DDBJ whole genome shotgun (WGS) entry which is preliminary data.</text>
</comment>
<comment type="pathway">
    <text evidence="2">Cofactor metabolism; pyridoxal 5'-phosphate salvage; pyridoxal 5'-phosphate from pyridoxamine 5'-phosphate: step 1/1.</text>
</comment>
<dbReference type="GO" id="GO:0004733">
    <property type="term" value="F:pyridoxamine phosphate oxidase activity"/>
    <property type="evidence" value="ECO:0007669"/>
    <property type="project" value="UniProtKB-EC"/>
</dbReference>
<organism evidence="9 10">
    <name type="scientific">Cloeon dipterum</name>
    <dbReference type="NCBI Taxonomy" id="197152"/>
    <lineage>
        <taxon>Eukaryota</taxon>
        <taxon>Metazoa</taxon>
        <taxon>Ecdysozoa</taxon>
        <taxon>Arthropoda</taxon>
        <taxon>Hexapoda</taxon>
        <taxon>Insecta</taxon>
        <taxon>Pterygota</taxon>
        <taxon>Palaeoptera</taxon>
        <taxon>Ephemeroptera</taxon>
        <taxon>Pisciforma</taxon>
        <taxon>Baetidae</taxon>
        <taxon>Cloeon</taxon>
    </lineage>
</organism>
<keyword evidence="5" id="KW-0285">Flavoprotein</keyword>
<accession>A0A8S1C4R9</accession>